<feature type="domain" description="Trans-sialidase C-terminal" evidence="5">
    <location>
        <begin position="1141"/>
        <end position="1337"/>
    </location>
</feature>
<dbReference type="SUPFAM" id="SSF50939">
    <property type="entry name" value="Sialidases"/>
    <property type="match status" value="2"/>
</dbReference>
<dbReference type="InterPro" id="IPR013320">
    <property type="entry name" value="ConA-like_dom_sf"/>
</dbReference>
<dbReference type="CDD" id="cd15482">
    <property type="entry name" value="Sialidase_non-viral"/>
    <property type="match status" value="2"/>
</dbReference>
<dbReference type="GO" id="GO:0016020">
    <property type="term" value="C:membrane"/>
    <property type="evidence" value="ECO:0007669"/>
    <property type="project" value="TreeGrafter"/>
</dbReference>
<keyword evidence="3" id="KW-0732">Signal</keyword>
<feature type="region of interest" description="Disordered" evidence="2">
    <location>
        <begin position="666"/>
        <end position="692"/>
    </location>
</feature>
<gene>
    <name evidence="6" type="ORF">MOQ_006704</name>
</gene>
<name>K2MR09_TRYCR</name>
<evidence type="ECO:0000259" key="5">
    <source>
        <dbReference type="Pfam" id="PF22925"/>
    </source>
</evidence>
<feature type="signal peptide" evidence="3">
    <location>
        <begin position="1"/>
        <end position="40"/>
    </location>
</feature>
<dbReference type="InterPro" id="IPR036278">
    <property type="entry name" value="Sialidase_sf"/>
</dbReference>
<keyword evidence="1" id="KW-0677">Repeat</keyword>
<dbReference type="GO" id="GO:0009313">
    <property type="term" value="P:oligosaccharide catabolic process"/>
    <property type="evidence" value="ECO:0007669"/>
    <property type="project" value="TreeGrafter"/>
</dbReference>
<protein>
    <submittedName>
        <fullName evidence="6">Trans-sialidase, putative</fullName>
    </submittedName>
</protein>
<keyword evidence="7" id="KW-1185">Reference proteome</keyword>
<evidence type="ECO:0000259" key="4">
    <source>
        <dbReference type="Pfam" id="PF13859"/>
    </source>
</evidence>
<feature type="non-terminal residue" evidence="6">
    <location>
        <position position="1363"/>
    </location>
</feature>
<dbReference type="InterPro" id="IPR026856">
    <property type="entry name" value="Sialidase_fam"/>
</dbReference>
<dbReference type="Gene3D" id="2.120.10.10">
    <property type="match status" value="2"/>
</dbReference>
<dbReference type="Pfam" id="PF22925">
    <property type="entry name" value="TS_C"/>
    <property type="match status" value="2"/>
</dbReference>
<evidence type="ECO:0000256" key="1">
    <source>
        <dbReference type="ARBA" id="ARBA00022737"/>
    </source>
</evidence>
<dbReference type="PANTHER" id="PTHR10628:SF30">
    <property type="entry name" value="EXO-ALPHA-SIALIDASE"/>
    <property type="match status" value="1"/>
</dbReference>
<dbReference type="InterPro" id="IPR011040">
    <property type="entry name" value="Sialidase"/>
</dbReference>
<comment type="caution">
    <text evidence="6">The sequence shown here is derived from an EMBL/GenBank/DDBJ whole genome shotgun (WGS) entry which is preliminary data.</text>
</comment>
<sequence>RRREGRESEPQRPNMSWHLFHSAVLLLLVVLCGTSGAAHAEGIVAGNERLPQGVTLFLPGKTPVVSRDGYASKMKDWFLLPSIVSAGGVMVALAEGQMELQSSDDAARKTNSSDIVAGYIHSAEPWSSLVDEVNNDEWKAYTVFGREKEGRPGLVAYPAAIAKGNSVFLLVGSYELTYEPAKKHWALANWEAHVVVGEAKRSARKRSELINWSKPIPLSKQISLATHESDLKDVFGSGDSGVLMEDGTLVFSLMATKRNEEIVSMILYSSNNGSKWMLSAGTAPAKCIHPRITEWEKGKILMVAQCGNGQNVYESRDMGKNWTEAVGTLPGVWFKSRPGASWDKSLRVGDLITATIEGKKLMLYTRQGHPFWGTEAKALYLWVTDNSRTFHLGPLPTDYAVNETLENALLYSDGALHLSRESIVGTRRGISLARLTEELKTIKSTLSTWAQLDALFSKSSTPTGGLVGFLSNTSSGGNTWIDEYHCVNATVTKAAKVKNGFKFTAPGSRAMWSMSRWGPNRQYGFVNHKFTLVATVTIHQVPKGSTPLLGAGLGDGVGKKIIGLSYSMNKRWEKVFNGTKTASGSTWEPGSEYQVALMLDGDKGSVYVDGRIVGNPKTIPTLETQGFEIPQFYIGGDEGGNGNDVTVTHTHTRIYILSRVAAVKAPRTHNRRRVTGSSGRRREGRESEPQRPNMSWHLFHSAVLLLLVVLCGTSGAAHAEGIVAGNERLPQGVTLFLPGKTPVVSREGYASKMKDWFLLPSIVSAGGVMVALAEGQMELQSSDDAARKTNSSDIVAGYIHSAEPWSSLVDEVNNDEWKAYTVFGREKEGRPGLVAYPAAIAKGNSVFLLVGSYELTYEPAKKHWALANWEAHVVVGEAKRSARKRSELINWSKPIPLSKQISLATHESDLKDVFGSGDSGVLMEDGTLVFSLMATKRNEEIVSMILYSSNNGSKWMLSAGTAPAKCIHPRITEWEKGKILMVAQCGNGQNVYESRDMGKNWTEAVGTLPGVWFKSRPGASWDKSLRVGDLITATIEGKKLMLYTRQGHPFWGTEAKALYLWVTDNSRTFHLGPLPTDYAVNETLENALLYSDGALHLSRESIVGTRRGISLARLTEELKTIKSTLSTWAQLDALFSKSSTPTAGLVGFLSNTSSGGNTWIDEYHCVNATVTKAAKVKNGFKFTAPGSRAMWSMSRWGPNRQYGFVNHKFTLVATVTIHQVPKGSTPLLGAGLGDGVGKKIIGLSYSMNKRWEKVFNGTKTASGSTWEPGSEYQVALMLDGDKGSVYVDGRIVGNPKTIPTLETQGFEIPQFYIGGDEGGNGNDVTVTNVFLYNRPLSVGELKMVKKSDDEKGDGDGKKGKGED</sequence>
<feature type="domain" description="Sialidase" evidence="4">
    <location>
        <begin position="760"/>
        <end position="1077"/>
    </location>
</feature>
<dbReference type="InterPro" id="IPR008377">
    <property type="entry name" value="Sialidase_trypan"/>
</dbReference>
<feature type="domain" description="Trans-sialidase C-terminal" evidence="5">
    <location>
        <begin position="462"/>
        <end position="649"/>
    </location>
</feature>
<evidence type="ECO:0000313" key="7">
    <source>
        <dbReference type="Proteomes" id="UP000007350"/>
    </source>
</evidence>
<feature type="non-terminal residue" evidence="6">
    <location>
        <position position="1"/>
    </location>
</feature>
<evidence type="ECO:0000256" key="2">
    <source>
        <dbReference type="SAM" id="MobiDB-lite"/>
    </source>
</evidence>
<dbReference type="EMBL" id="AHKC01013043">
    <property type="protein sequence ID" value="EKF29510.1"/>
    <property type="molecule type" value="Genomic_DNA"/>
</dbReference>
<dbReference type="OrthoDB" id="2739686at2759"/>
<accession>K2MR09</accession>
<dbReference type="Pfam" id="PF13859">
    <property type="entry name" value="BNR_3"/>
    <property type="match status" value="2"/>
</dbReference>
<dbReference type="GO" id="GO:0005737">
    <property type="term" value="C:cytoplasm"/>
    <property type="evidence" value="ECO:0007669"/>
    <property type="project" value="TreeGrafter"/>
</dbReference>
<dbReference type="PANTHER" id="PTHR10628">
    <property type="entry name" value="SIALIDASE"/>
    <property type="match status" value="1"/>
</dbReference>
<organism evidence="6 7">
    <name type="scientific">Trypanosoma cruzi marinkellei</name>
    <dbReference type="NCBI Taxonomy" id="85056"/>
    <lineage>
        <taxon>Eukaryota</taxon>
        <taxon>Discoba</taxon>
        <taxon>Euglenozoa</taxon>
        <taxon>Kinetoplastea</taxon>
        <taxon>Metakinetoplastina</taxon>
        <taxon>Trypanosomatida</taxon>
        <taxon>Trypanosomatidae</taxon>
        <taxon>Trypanosoma</taxon>
        <taxon>Schizotrypanum</taxon>
    </lineage>
</organism>
<dbReference type="SUPFAM" id="SSF49899">
    <property type="entry name" value="Concanavalin A-like lectins/glucanases"/>
    <property type="match status" value="2"/>
</dbReference>
<feature type="compositionally biased region" description="Basic and acidic residues" evidence="2">
    <location>
        <begin position="680"/>
        <end position="689"/>
    </location>
</feature>
<dbReference type="Gene3D" id="2.60.120.200">
    <property type="match status" value="2"/>
</dbReference>
<feature type="region of interest" description="Disordered" evidence="2">
    <location>
        <begin position="1343"/>
        <end position="1363"/>
    </location>
</feature>
<evidence type="ECO:0000313" key="6">
    <source>
        <dbReference type="EMBL" id="EKF29510.1"/>
    </source>
</evidence>
<feature type="chain" id="PRO_5003861448" evidence="3">
    <location>
        <begin position="41"/>
        <end position="1363"/>
    </location>
</feature>
<dbReference type="GO" id="GO:0006689">
    <property type="term" value="P:ganglioside catabolic process"/>
    <property type="evidence" value="ECO:0007669"/>
    <property type="project" value="TreeGrafter"/>
</dbReference>
<dbReference type="InterPro" id="IPR055239">
    <property type="entry name" value="TS_C"/>
</dbReference>
<dbReference type="Proteomes" id="UP000007350">
    <property type="component" value="Unassembled WGS sequence"/>
</dbReference>
<evidence type="ECO:0000256" key="3">
    <source>
        <dbReference type="SAM" id="SignalP"/>
    </source>
</evidence>
<feature type="domain" description="Sialidase" evidence="4">
    <location>
        <begin position="81"/>
        <end position="398"/>
    </location>
</feature>
<proteinExistence type="predicted"/>
<dbReference type="PRINTS" id="PR01803">
    <property type="entry name" value="TCSIALIDASE"/>
</dbReference>
<dbReference type="GO" id="GO:0004308">
    <property type="term" value="F:exo-alpha-sialidase activity"/>
    <property type="evidence" value="ECO:0007669"/>
    <property type="project" value="InterPro"/>
</dbReference>
<reference evidence="6 7" key="1">
    <citation type="journal article" date="2012" name="BMC Genomics">
        <title>Comparative genomic analysis of human infective Trypanosoma cruzi lineages with the bat-restricted subspecies T. cruzi marinkellei.</title>
        <authorList>
            <person name="Franzen O."/>
            <person name="Talavera-Lopez C."/>
            <person name="Ochaya S."/>
            <person name="Butler C.E."/>
            <person name="Messenger L.A."/>
            <person name="Lewis M.D."/>
            <person name="Llewellyn M.S."/>
            <person name="Marinkelle C.J."/>
            <person name="Tyler K.M."/>
            <person name="Miles M.A."/>
            <person name="Andersson B."/>
        </authorList>
    </citation>
    <scope>NUCLEOTIDE SEQUENCE [LARGE SCALE GENOMIC DNA]</scope>
    <source>
        <strain evidence="6 7">B7</strain>
    </source>
</reference>